<dbReference type="PANTHER" id="PTHR30572:SF4">
    <property type="entry name" value="ABC TRANSPORTER PERMEASE YTRF"/>
    <property type="match status" value="1"/>
</dbReference>
<comment type="subcellular location">
    <subcellularLocation>
        <location evidence="1">Cell membrane</location>
        <topology evidence="1">Multi-pass membrane protein</topology>
    </subcellularLocation>
</comment>
<sequence>MKGKLSFRHAAGLSLHLLMDNFFRAVITVVLLGVCCAAFGVCICAYGHNYMGTQAEIFRAYEANTVALSRFCFFRGLNVSATDCMGLQTQDVAQLEETFGGRAALIFHEPYPSLTEEYRGPADYDYGVFQEKWFYGDYDRKAAAIRSTEAAAFDELPTYDEEYFANYPEGEAAHYLTRDNNLLAEAYCYLPEESLEEFGCTLLAGEMPQDVDEIAINACWLAEFVLHDYYLYEDVAAGEPVSCRIQTPIGSQLSLDVGRSRSAVLNIDEIPSIDPGKVQPIDRAEDMIGKKLALLGGAENDPGYRLVTVTGVVDTGCSDHYYHEYTLRGAGDRSYFELHDKIFVGEGWVEEYAPAGCSVALFPRPTDKEGILRYVEFIQPVLDAADRMNVYLPSLSSEGAMTEGDADEKLGDPILIAGENDLLRQTVMRGEMELYAMIFGGGGAVLTVLGVLLCINLISSSIERNRYDFGVLKALGARNADIYKICLLQCVLLGLFIAALGLGGLAGIIYGWMRHWAMAGSVRIIKIGALQIAAALLFGVGVPAAAGALTVRSVLRGSPVDITLSRKERKEKKSKKGGK</sequence>
<keyword evidence="2" id="KW-1003">Cell membrane</keyword>
<organism evidence="9 10">
    <name type="scientific">Candidatus Gallimonas intestinavium</name>
    <dbReference type="NCBI Taxonomy" id="2838603"/>
    <lineage>
        <taxon>Bacteria</taxon>
        <taxon>Bacillati</taxon>
        <taxon>Bacillota</taxon>
        <taxon>Clostridia</taxon>
        <taxon>Candidatus Gallimonas</taxon>
    </lineage>
</organism>
<accession>A0A9D2G6I1</accession>
<evidence type="ECO:0000256" key="5">
    <source>
        <dbReference type="ARBA" id="ARBA00023136"/>
    </source>
</evidence>
<keyword evidence="4 7" id="KW-1133">Transmembrane helix</keyword>
<dbReference type="AlphaFoldDB" id="A0A9D2G6I1"/>
<evidence type="ECO:0000259" key="8">
    <source>
        <dbReference type="Pfam" id="PF02687"/>
    </source>
</evidence>
<dbReference type="EMBL" id="DXBB01000102">
    <property type="protein sequence ID" value="HIZ73337.1"/>
    <property type="molecule type" value="Genomic_DNA"/>
</dbReference>
<comment type="caution">
    <text evidence="9">The sequence shown here is derived from an EMBL/GenBank/DDBJ whole genome shotgun (WGS) entry which is preliminary data.</text>
</comment>
<evidence type="ECO:0000256" key="7">
    <source>
        <dbReference type="SAM" id="Phobius"/>
    </source>
</evidence>
<proteinExistence type="inferred from homology"/>
<feature type="transmembrane region" description="Helical" evidence="7">
    <location>
        <begin position="434"/>
        <end position="462"/>
    </location>
</feature>
<dbReference type="PANTHER" id="PTHR30572">
    <property type="entry name" value="MEMBRANE COMPONENT OF TRANSPORTER-RELATED"/>
    <property type="match status" value="1"/>
</dbReference>
<evidence type="ECO:0000313" key="10">
    <source>
        <dbReference type="Proteomes" id="UP000824102"/>
    </source>
</evidence>
<dbReference type="GO" id="GO:0022857">
    <property type="term" value="F:transmembrane transporter activity"/>
    <property type="evidence" value="ECO:0007669"/>
    <property type="project" value="TreeGrafter"/>
</dbReference>
<name>A0A9D2G6I1_9FIRM</name>
<feature type="transmembrane region" description="Helical" evidence="7">
    <location>
        <begin position="482"/>
        <end position="512"/>
    </location>
</feature>
<evidence type="ECO:0000256" key="3">
    <source>
        <dbReference type="ARBA" id="ARBA00022692"/>
    </source>
</evidence>
<reference evidence="9" key="2">
    <citation type="submission" date="2021-04" db="EMBL/GenBank/DDBJ databases">
        <authorList>
            <person name="Gilroy R."/>
        </authorList>
    </citation>
    <scope>NUCLEOTIDE SEQUENCE</scope>
    <source>
        <strain evidence="9">ChiW7-2402</strain>
    </source>
</reference>
<dbReference type="Proteomes" id="UP000824102">
    <property type="component" value="Unassembled WGS sequence"/>
</dbReference>
<dbReference type="GO" id="GO:0005886">
    <property type="term" value="C:plasma membrane"/>
    <property type="evidence" value="ECO:0007669"/>
    <property type="project" value="UniProtKB-SubCell"/>
</dbReference>
<evidence type="ECO:0000256" key="1">
    <source>
        <dbReference type="ARBA" id="ARBA00004651"/>
    </source>
</evidence>
<dbReference type="InterPro" id="IPR050250">
    <property type="entry name" value="Macrolide_Exporter_MacB"/>
</dbReference>
<evidence type="ECO:0000256" key="6">
    <source>
        <dbReference type="ARBA" id="ARBA00038076"/>
    </source>
</evidence>
<evidence type="ECO:0000256" key="4">
    <source>
        <dbReference type="ARBA" id="ARBA00022989"/>
    </source>
</evidence>
<gene>
    <name evidence="9" type="ORF">H9964_07130</name>
</gene>
<keyword evidence="3 7" id="KW-0812">Transmembrane</keyword>
<comment type="similarity">
    <text evidence="6">Belongs to the ABC-4 integral membrane protein family.</text>
</comment>
<keyword evidence="5 7" id="KW-0472">Membrane</keyword>
<dbReference type="Pfam" id="PF02687">
    <property type="entry name" value="FtsX"/>
    <property type="match status" value="1"/>
</dbReference>
<feature type="domain" description="ABC3 transporter permease C-terminal" evidence="8">
    <location>
        <begin position="444"/>
        <end position="559"/>
    </location>
</feature>
<evidence type="ECO:0000256" key="2">
    <source>
        <dbReference type="ARBA" id="ARBA00022475"/>
    </source>
</evidence>
<protein>
    <submittedName>
        <fullName evidence="9">ABC transporter permease</fullName>
    </submittedName>
</protein>
<feature type="transmembrane region" description="Helical" evidence="7">
    <location>
        <begin position="524"/>
        <end position="546"/>
    </location>
</feature>
<evidence type="ECO:0000313" key="9">
    <source>
        <dbReference type="EMBL" id="HIZ73337.1"/>
    </source>
</evidence>
<dbReference type="InterPro" id="IPR003838">
    <property type="entry name" value="ABC3_permease_C"/>
</dbReference>
<feature type="transmembrane region" description="Helical" evidence="7">
    <location>
        <begin position="22"/>
        <end position="46"/>
    </location>
</feature>
<reference evidence="9" key="1">
    <citation type="journal article" date="2021" name="PeerJ">
        <title>Extensive microbial diversity within the chicken gut microbiome revealed by metagenomics and culture.</title>
        <authorList>
            <person name="Gilroy R."/>
            <person name="Ravi A."/>
            <person name="Getino M."/>
            <person name="Pursley I."/>
            <person name="Horton D.L."/>
            <person name="Alikhan N.F."/>
            <person name="Baker D."/>
            <person name="Gharbi K."/>
            <person name="Hall N."/>
            <person name="Watson M."/>
            <person name="Adriaenssens E.M."/>
            <person name="Foster-Nyarko E."/>
            <person name="Jarju S."/>
            <person name="Secka A."/>
            <person name="Antonio M."/>
            <person name="Oren A."/>
            <person name="Chaudhuri R.R."/>
            <person name="La Ragione R."/>
            <person name="Hildebrand F."/>
            <person name="Pallen M.J."/>
        </authorList>
    </citation>
    <scope>NUCLEOTIDE SEQUENCE</scope>
    <source>
        <strain evidence="9">ChiW7-2402</strain>
    </source>
</reference>